<organism evidence="3 4">
    <name type="scientific">Sporosarcina gallistercoris</name>
    <dbReference type="NCBI Taxonomy" id="2762245"/>
    <lineage>
        <taxon>Bacteria</taxon>
        <taxon>Bacillati</taxon>
        <taxon>Bacillota</taxon>
        <taxon>Bacilli</taxon>
        <taxon>Bacillales</taxon>
        <taxon>Caryophanaceae</taxon>
        <taxon>Sporosarcina</taxon>
    </lineage>
</organism>
<dbReference type="InterPro" id="IPR014408">
    <property type="entry name" value="dGMP_Pdiesterase_EAL/HD-GYP"/>
</dbReference>
<dbReference type="PROSITE" id="PS51833">
    <property type="entry name" value="HDOD"/>
    <property type="match status" value="1"/>
</dbReference>
<dbReference type="Pfam" id="PF00563">
    <property type="entry name" value="EAL"/>
    <property type="match status" value="1"/>
</dbReference>
<dbReference type="InterPro" id="IPR001633">
    <property type="entry name" value="EAL_dom"/>
</dbReference>
<dbReference type="SMART" id="SM00052">
    <property type="entry name" value="EAL"/>
    <property type="match status" value="1"/>
</dbReference>
<gene>
    <name evidence="3" type="ORF">H9659_14755</name>
</gene>
<evidence type="ECO:0000313" key="4">
    <source>
        <dbReference type="Proteomes" id="UP000659496"/>
    </source>
</evidence>
<dbReference type="Pfam" id="PF08668">
    <property type="entry name" value="HDOD"/>
    <property type="match status" value="1"/>
</dbReference>
<dbReference type="EMBL" id="JACSQY010000016">
    <property type="protein sequence ID" value="MBD7909595.1"/>
    <property type="molecule type" value="Genomic_DNA"/>
</dbReference>
<dbReference type="Gene3D" id="1.10.3210.10">
    <property type="entry name" value="Hypothetical protein af1432"/>
    <property type="match status" value="1"/>
</dbReference>
<name>A0ABR8PNA7_9BACL</name>
<dbReference type="SUPFAM" id="SSF109604">
    <property type="entry name" value="HD-domain/PDEase-like"/>
    <property type="match status" value="1"/>
</dbReference>
<dbReference type="InterPro" id="IPR013976">
    <property type="entry name" value="HDOD"/>
</dbReference>
<evidence type="ECO:0000313" key="3">
    <source>
        <dbReference type="EMBL" id="MBD7909595.1"/>
    </source>
</evidence>
<reference evidence="3 4" key="1">
    <citation type="submission" date="2020-08" db="EMBL/GenBank/DDBJ databases">
        <title>A Genomic Blueprint of the Chicken Gut Microbiome.</title>
        <authorList>
            <person name="Gilroy R."/>
            <person name="Ravi A."/>
            <person name="Getino M."/>
            <person name="Pursley I."/>
            <person name="Horton D.L."/>
            <person name="Alikhan N.-F."/>
            <person name="Baker D."/>
            <person name="Gharbi K."/>
            <person name="Hall N."/>
            <person name="Watson M."/>
            <person name="Adriaenssens E.M."/>
            <person name="Foster-Nyarko E."/>
            <person name="Jarju S."/>
            <person name="Secka A."/>
            <person name="Antonio M."/>
            <person name="Oren A."/>
            <person name="Chaudhuri R."/>
            <person name="La Ragione R.M."/>
            <person name="Hildebrand F."/>
            <person name="Pallen M.J."/>
        </authorList>
    </citation>
    <scope>NUCLEOTIDE SEQUENCE [LARGE SCALE GENOMIC DNA]</scope>
    <source>
        <strain evidence="3 4">Sa3CUA8</strain>
    </source>
</reference>
<sequence>MGGIIVDASVFVGRQPILDRNGNLFGYELLYRNSEVNRFPNVNPEKATIGVLVNTFLTIGVDRVSGAYPSFINFTGELLTQDLYDHLNPARVIIEVLEDVEITPTLLTKLRKLKNQGFRIALDDFVLTKQYEVEKGLFSIIDFIKVDFIQSDRQERERIQNFVRVYPNVQLLAEKIETEAEFEEAKKAGYTLFQGYFFATPEIVKGAEVPAIEEHNFRIMDRLNTDLPSVREVAGLITQDMSLTYKLLRFINTYAFGIPRKITSIQQAIILIGLQETKKWIYIITLHQMGVGDGKGRTKVLVDYSIVRAKLCELLAKRKGHQNSDEFFLVGMFSMLDVILHRNWHEIEHDIPLSDDVMHTLMGEPTQMAQYLQMAIAVERLDLPRMKALCAELDIPLNDLCVYSQEAIRWGRQLD</sequence>
<protein>
    <submittedName>
        <fullName evidence="3">HDOD domain-containing protein</fullName>
    </submittedName>
</protein>
<dbReference type="Proteomes" id="UP000659496">
    <property type="component" value="Unassembled WGS sequence"/>
</dbReference>
<keyword evidence="4" id="KW-1185">Reference proteome</keyword>
<dbReference type="SUPFAM" id="SSF141868">
    <property type="entry name" value="EAL domain-like"/>
    <property type="match status" value="1"/>
</dbReference>
<dbReference type="PANTHER" id="PTHR33525">
    <property type="match status" value="1"/>
</dbReference>
<dbReference type="InterPro" id="IPR052340">
    <property type="entry name" value="RNase_Y/CdgJ"/>
</dbReference>
<comment type="caution">
    <text evidence="3">The sequence shown here is derived from an EMBL/GenBank/DDBJ whole genome shotgun (WGS) entry which is preliminary data.</text>
</comment>
<evidence type="ECO:0000259" key="2">
    <source>
        <dbReference type="PROSITE" id="PS51833"/>
    </source>
</evidence>
<feature type="domain" description="EAL" evidence="1">
    <location>
        <begin position="1"/>
        <end position="215"/>
    </location>
</feature>
<evidence type="ECO:0000259" key="1">
    <source>
        <dbReference type="PROSITE" id="PS50883"/>
    </source>
</evidence>
<dbReference type="InterPro" id="IPR035919">
    <property type="entry name" value="EAL_sf"/>
</dbReference>
<dbReference type="PROSITE" id="PS50883">
    <property type="entry name" value="EAL"/>
    <property type="match status" value="1"/>
</dbReference>
<dbReference type="Gene3D" id="3.20.20.450">
    <property type="entry name" value="EAL domain"/>
    <property type="match status" value="1"/>
</dbReference>
<feature type="domain" description="HDOD" evidence="2">
    <location>
        <begin position="209"/>
        <end position="399"/>
    </location>
</feature>
<accession>A0ABR8PNA7</accession>
<dbReference type="PIRSF" id="PIRSF003180">
    <property type="entry name" value="DiGMPpdiest_YuxH"/>
    <property type="match status" value="1"/>
</dbReference>
<proteinExistence type="predicted"/>
<dbReference type="PANTHER" id="PTHR33525:SF4">
    <property type="entry name" value="CYCLIC DI-GMP PHOSPHODIESTERASE CDGJ"/>
    <property type="match status" value="1"/>
</dbReference>